<evidence type="ECO:0000313" key="20">
    <source>
        <dbReference type="EMBL" id="ODM97270.1"/>
    </source>
</evidence>
<keyword evidence="14" id="KW-0804">Transcription</keyword>
<keyword evidence="21" id="KW-1185">Reference proteome</keyword>
<protein>
    <submittedName>
        <fullName evidence="20">Histone-lysine N-methyltransferase eggless</fullName>
    </submittedName>
</protein>
<evidence type="ECO:0000256" key="12">
    <source>
        <dbReference type="ARBA" id="ARBA00023015"/>
    </source>
</evidence>
<dbReference type="Gene3D" id="2.30.30.140">
    <property type="match status" value="2"/>
</dbReference>
<name>A0A1D2MW35_ORCCI</name>
<sequence>MDESQTSVPIADGAVATMDENLTEHMSSKARTTGMLKSQEELMKLTDCLGLPTIFDVQFCSNTNCNTRTKAANLVEAPSFAVTYFGFPRNQKRGPVRICRKCLRNAEEFDKASRSLLKKVGLNAKKAIVSQSGPYYSVNNLTLDHHLAQLMEKFNLKGQLKLCFQKNKEDVEALERDFSDVQKQMEKTSDEISNVKSAFNLKAGPTTRYVEMGSVDINVDDSYVVTEMESLTEELKHIDVAGVPQEVADFRKTVTSSSLAFTNTLLQTSKKKSRNVRKCQSQVQSSSNNTCEVGKHSRKSCAANTAYEAVQWSAFKFRPPVKNQMVYAMYGDMKSFWTPGKVVEVEPAPGSNGKKACVFIELFRASRTARSFSGKHVAFRKSTLDRLLPVGTRVISKFKDLLMNNPGFNGKYFAGIVAEAPELQNDNRYLIFYDDGFVQYVDAADVLPVVESSKDVWDDVDVDYKDFIRDYLINYPCNRVFEAKVGHRCSVEYNGSWLQVTVVEVDCSLIRIQYSKKSGVSEEWLYIGSTRIKNIFDMKHKANRESGHFRSSVPGTNNVSNVTQVIRDYEVAGQTIDVGIPPVAPLPKAYLPHDCSPICCELRYVEEDFRGLTSPLVIPFYLGWARKLSETNKNLIVYASPCGLKLNSYEDVLNYNKLTKNEIPIEFFTFESNVHCLSIFHPTHKTHFIKEWTPIQFVNSIDQQPPCSLEYRSNRVIGESVKIDPDEGFLVCCDCEDDCRDKSKCACWKLTMEGVSFKSTEKGGPCTGYENRRLKEVVASGIYECNRRCKCNVKTCLNRVVQNKVMWPIQIFRTVQKGWGARTLHDIPAGSFICLYSGKLMNDTQGNQEGLIYGDEYFADLDFIESLESMKAGYQDDCTDIENSDTEDAVVKKKPKLNGATVPVARKSTTGAHMTGTKNNATQRAVAKSKSSSFRDKPISYRKYFGNDESPYIMDGKREGNIGRFFNHSCDPNLFIQNVFVDTQDLRFPWLAFFTNKVIKAGTELCWDYNYEVGSVAKTLTCYCGAGNCRGRLL</sequence>
<dbReference type="InterPro" id="IPR041291">
    <property type="entry name" value="TUDOR_5"/>
</dbReference>
<dbReference type="Pfam" id="PF01429">
    <property type="entry name" value="MBD"/>
    <property type="match status" value="1"/>
</dbReference>
<dbReference type="SUPFAM" id="SSF54171">
    <property type="entry name" value="DNA-binding domain"/>
    <property type="match status" value="1"/>
</dbReference>
<keyword evidence="9" id="KW-0677">Repeat</keyword>
<evidence type="ECO:0000256" key="2">
    <source>
        <dbReference type="ARBA" id="ARBA00004286"/>
    </source>
</evidence>
<evidence type="ECO:0000256" key="11">
    <source>
        <dbReference type="ARBA" id="ARBA00022853"/>
    </source>
</evidence>
<evidence type="ECO:0000313" key="21">
    <source>
        <dbReference type="Proteomes" id="UP000094527"/>
    </source>
</evidence>
<evidence type="ECO:0000259" key="17">
    <source>
        <dbReference type="PROSITE" id="PS50280"/>
    </source>
</evidence>
<dbReference type="AlphaFoldDB" id="A0A1D2MW35"/>
<evidence type="ECO:0000256" key="7">
    <source>
        <dbReference type="ARBA" id="ARBA00022691"/>
    </source>
</evidence>
<dbReference type="GO" id="GO:0008270">
    <property type="term" value="F:zinc ion binding"/>
    <property type="evidence" value="ECO:0007669"/>
    <property type="project" value="InterPro"/>
</dbReference>
<feature type="coiled-coil region" evidence="16">
    <location>
        <begin position="164"/>
        <end position="191"/>
    </location>
</feature>
<keyword evidence="4" id="KW-0678">Repressor</keyword>
<evidence type="ECO:0000259" key="18">
    <source>
        <dbReference type="PROSITE" id="PS50867"/>
    </source>
</evidence>
<dbReference type="Pfam" id="PF18358">
    <property type="entry name" value="Tudor_4"/>
    <property type="match status" value="1"/>
</dbReference>
<feature type="domain" description="Post-SET" evidence="19">
    <location>
        <begin position="1018"/>
        <end position="1034"/>
    </location>
</feature>
<dbReference type="GO" id="GO:0010629">
    <property type="term" value="P:negative regulation of gene expression"/>
    <property type="evidence" value="ECO:0007669"/>
    <property type="project" value="TreeGrafter"/>
</dbReference>
<dbReference type="InterPro" id="IPR003616">
    <property type="entry name" value="Post-SET_dom"/>
</dbReference>
<keyword evidence="6 20" id="KW-0808">Transferase</keyword>
<keyword evidence="10" id="KW-0862">Zinc</keyword>
<dbReference type="InterPro" id="IPR051516">
    <property type="entry name" value="SETDB_methyltransferase"/>
</dbReference>
<keyword evidence="12" id="KW-0805">Transcription regulation</keyword>
<evidence type="ECO:0000256" key="5">
    <source>
        <dbReference type="ARBA" id="ARBA00022603"/>
    </source>
</evidence>
<evidence type="ECO:0000256" key="8">
    <source>
        <dbReference type="ARBA" id="ARBA00022723"/>
    </source>
</evidence>
<dbReference type="Gene3D" id="2.170.270.10">
    <property type="entry name" value="SET domain"/>
    <property type="match status" value="1"/>
</dbReference>
<keyword evidence="5 20" id="KW-0489">Methyltransferase</keyword>
<dbReference type="CDD" id="cd10517">
    <property type="entry name" value="SET_SETDB1"/>
    <property type="match status" value="1"/>
</dbReference>
<keyword evidence="13 16" id="KW-0175">Coiled coil</keyword>
<dbReference type="GO" id="GO:0046974">
    <property type="term" value="F:histone H3K9 methyltransferase activity"/>
    <property type="evidence" value="ECO:0007669"/>
    <property type="project" value="TreeGrafter"/>
</dbReference>
<comment type="subcellular location">
    <subcellularLocation>
        <location evidence="2">Chromosome</location>
    </subcellularLocation>
    <subcellularLocation>
        <location evidence="1">Nucleus</location>
    </subcellularLocation>
</comment>
<evidence type="ECO:0000256" key="13">
    <source>
        <dbReference type="ARBA" id="ARBA00023054"/>
    </source>
</evidence>
<dbReference type="InterPro" id="IPR001214">
    <property type="entry name" value="SET_dom"/>
</dbReference>
<keyword evidence="3" id="KW-0158">Chromosome</keyword>
<comment type="caution">
    <text evidence="20">The sequence shown here is derived from an EMBL/GenBank/DDBJ whole genome shotgun (WGS) entry which is preliminary data.</text>
</comment>
<evidence type="ECO:0000256" key="16">
    <source>
        <dbReference type="SAM" id="Coils"/>
    </source>
</evidence>
<dbReference type="PROSITE" id="PS50868">
    <property type="entry name" value="POST_SET"/>
    <property type="match status" value="1"/>
</dbReference>
<evidence type="ECO:0000256" key="9">
    <source>
        <dbReference type="ARBA" id="ARBA00022737"/>
    </source>
</evidence>
<evidence type="ECO:0000256" key="10">
    <source>
        <dbReference type="ARBA" id="ARBA00022833"/>
    </source>
</evidence>
<dbReference type="InterPro" id="IPR016177">
    <property type="entry name" value="DNA-bd_dom_sf"/>
</dbReference>
<evidence type="ECO:0000256" key="4">
    <source>
        <dbReference type="ARBA" id="ARBA00022491"/>
    </source>
</evidence>
<proteinExistence type="predicted"/>
<evidence type="ECO:0000256" key="6">
    <source>
        <dbReference type="ARBA" id="ARBA00022679"/>
    </source>
</evidence>
<dbReference type="InterPro" id="IPR007728">
    <property type="entry name" value="Pre-SET_dom"/>
</dbReference>
<evidence type="ECO:0000259" key="19">
    <source>
        <dbReference type="PROSITE" id="PS50868"/>
    </source>
</evidence>
<dbReference type="InterPro" id="IPR041292">
    <property type="entry name" value="Tudor_4"/>
</dbReference>
<evidence type="ECO:0000256" key="15">
    <source>
        <dbReference type="ARBA" id="ARBA00023242"/>
    </source>
</evidence>
<dbReference type="InterPro" id="IPR001739">
    <property type="entry name" value="Methyl_CpG_DNA-bd"/>
</dbReference>
<accession>A0A1D2MW35</accession>
<dbReference type="SUPFAM" id="SSF82199">
    <property type="entry name" value="SET domain"/>
    <property type="match status" value="1"/>
</dbReference>
<feature type="domain" description="Pre-SET" evidence="18">
    <location>
        <begin position="731"/>
        <end position="804"/>
    </location>
</feature>
<evidence type="ECO:0000256" key="1">
    <source>
        <dbReference type="ARBA" id="ARBA00004123"/>
    </source>
</evidence>
<dbReference type="GO" id="GO:0005634">
    <property type="term" value="C:nucleus"/>
    <property type="evidence" value="ECO:0007669"/>
    <property type="project" value="UniProtKB-SubCell"/>
</dbReference>
<reference evidence="20 21" key="1">
    <citation type="journal article" date="2016" name="Genome Biol. Evol.">
        <title>Gene Family Evolution Reflects Adaptation to Soil Environmental Stressors in the Genome of the Collembolan Orchesella cincta.</title>
        <authorList>
            <person name="Faddeeva-Vakhrusheva A."/>
            <person name="Derks M.F."/>
            <person name="Anvar S.Y."/>
            <person name="Agamennone V."/>
            <person name="Suring W."/>
            <person name="Smit S."/>
            <person name="van Straalen N.M."/>
            <person name="Roelofs D."/>
        </authorList>
    </citation>
    <scope>NUCLEOTIDE SEQUENCE [LARGE SCALE GENOMIC DNA]</scope>
    <source>
        <tissue evidence="20">Mixed pool</tissue>
    </source>
</reference>
<gene>
    <name evidence="20" type="ORF">Ocin01_09410</name>
</gene>
<keyword evidence="7" id="KW-0949">S-adenosyl-L-methionine</keyword>
<organism evidence="20 21">
    <name type="scientific">Orchesella cincta</name>
    <name type="common">Springtail</name>
    <name type="synonym">Podura cincta</name>
    <dbReference type="NCBI Taxonomy" id="48709"/>
    <lineage>
        <taxon>Eukaryota</taxon>
        <taxon>Metazoa</taxon>
        <taxon>Ecdysozoa</taxon>
        <taxon>Arthropoda</taxon>
        <taxon>Hexapoda</taxon>
        <taxon>Collembola</taxon>
        <taxon>Entomobryomorpha</taxon>
        <taxon>Entomobryoidea</taxon>
        <taxon>Orchesellidae</taxon>
        <taxon>Orchesellinae</taxon>
        <taxon>Orchesella</taxon>
    </lineage>
</organism>
<dbReference type="SMART" id="SM00468">
    <property type="entry name" value="PreSET"/>
    <property type="match status" value="1"/>
</dbReference>
<keyword evidence="11" id="KW-0156">Chromatin regulator</keyword>
<dbReference type="InterPro" id="IPR046341">
    <property type="entry name" value="SET_dom_sf"/>
</dbReference>
<dbReference type="STRING" id="48709.A0A1D2MW35"/>
<dbReference type="OMA" id="ISACMEC"/>
<evidence type="ECO:0000256" key="14">
    <source>
        <dbReference type="ARBA" id="ARBA00023163"/>
    </source>
</evidence>
<keyword evidence="8" id="KW-0479">Metal-binding</keyword>
<dbReference type="GO" id="GO:0003677">
    <property type="term" value="F:DNA binding"/>
    <property type="evidence" value="ECO:0007669"/>
    <property type="project" value="InterPro"/>
</dbReference>
<dbReference type="OrthoDB" id="5792673at2759"/>
<keyword evidence="15" id="KW-0539">Nucleus</keyword>
<dbReference type="Pfam" id="PF00856">
    <property type="entry name" value="SET"/>
    <property type="match status" value="1"/>
</dbReference>
<dbReference type="PROSITE" id="PS50867">
    <property type="entry name" value="PRE_SET"/>
    <property type="match status" value="1"/>
</dbReference>
<dbReference type="Pfam" id="PF18359">
    <property type="entry name" value="Tudor_5"/>
    <property type="match status" value="1"/>
</dbReference>
<dbReference type="SMART" id="SM00317">
    <property type="entry name" value="SET"/>
    <property type="match status" value="1"/>
</dbReference>
<dbReference type="PANTHER" id="PTHR46024:SF1">
    <property type="entry name" value="HISTONE-LYSINE N-METHYLTRANSFERASE EGGLESS"/>
    <property type="match status" value="1"/>
</dbReference>
<dbReference type="EMBL" id="LJIJ01000458">
    <property type="protein sequence ID" value="ODM97270.1"/>
    <property type="molecule type" value="Genomic_DNA"/>
</dbReference>
<dbReference type="Pfam" id="PF05033">
    <property type="entry name" value="Pre-SET"/>
    <property type="match status" value="1"/>
</dbReference>
<dbReference type="Proteomes" id="UP000094527">
    <property type="component" value="Unassembled WGS sequence"/>
</dbReference>
<dbReference type="GO" id="GO:0032259">
    <property type="term" value="P:methylation"/>
    <property type="evidence" value="ECO:0007669"/>
    <property type="project" value="UniProtKB-KW"/>
</dbReference>
<dbReference type="GO" id="GO:0005694">
    <property type="term" value="C:chromosome"/>
    <property type="evidence" value="ECO:0007669"/>
    <property type="project" value="UniProtKB-SubCell"/>
</dbReference>
<dbReference type="PROSITE" id="PS50280">
    <property type="entry name" value="SET"/>
    <property type="match status" value="1"/>
</dbReference>
<feature type="domain" description="SET" evidence="17">
    <location>
        <begin position="807"/>
        <end position="1010"/>
    </location>
</feature>
<evidence type="ECO:0000256" key="3">
    <source>
        <dbReference type="ARBA" id="ARBA00022454"/>
    </source>
</evidence>
<dbReference type="GO" id="GO:0070828">
    <property type="term" value="P:heterochromatin organization"/>
    <property type="evidence" value="ECO:0007669"/>
    <property type="project" value="TreeGrafter"/>
</dbReference>
<dbReference type="PANTHER" id="PTHR46024">
    <property type="entry name" value="HISTONE-LYSINE N-METHYLTRANSFERASE EGGLESS"/>
    <property type="match status" value="1"/>
</dbReference>